<evidence type="ECO:0000313" key="1">
    <source>
        <dbReference type="EMBL" id="PIM54050.1"/>
    </source>
</evidence>
<sequence>MAGDGGCAAADHPGVECLRWLGLKIACGLSPDDPGLLRRHQLALEQLVDAGVLAPIPAHEQALRLLYGAAHDTLLPWHWRCACLDQLNRPLAALQRLADALGDAALVARLQRFHWRLSRSPIQE</sequence>
<keyword evidence="2" id="KW-1185">Reference proteome</keyword>
<dbReference type="AlphaFoldDB" id="A0A2G9CC83"/>
<protein>
    <submittedName>
        <fullName evidence="1">FagA protein</fullName>
    </submittedName>
</protein>
<name>A0A2G9CC83_9BURK</name>
<comment type="caution">
    <text evidence="1">The sequence shown here is derived from an EMBL/GenBank/DDBJ whole genome shotgun (WGS) entry which is preliminary data.</text>
</comment>
<organism evidence="1 2">
    <name type="scientific">Roseateles chitinivorans</name>
    <dbReference type="NCBI Taxonomy" id="2917965"/>
    <lineage>
        <taxon>Bacteria</taxon>
        <taxon>Pseudomonadati</taxon>
        <taxon>Pseudomonadota</taxon>
        <taxon>Betaproteobacteria</taxon>
        <taxon>Burkholderiales</taxon>
        <taxon>Sphaerotilaceae</taxon>
        <taxon>Roseateles</taxon>
    </lineage>
</organism>
<reference evidence="1 2" key="1">
    <citation type="submission" date="2017-11" db="EMBL/GenBank/DDBJ databases">
        <title>Draft genome sequence of Mitsuaria sp. HWN-4.</title>
        <authorList>
            <person name="Gundlapally S.R."/>
        </authorList>
    </citation>
    <scope>NUCLEOTIDE SEQUENCE [LARGE SCALE GENOMIC DNA]</scope>
    <source>
        <strain evidence="1 2">HWN-4</strain>
    </source>
</reference>
<accession>A0A2G9CC83</accession>
<evidence type="ECO:0000313" key="2">
    <source>
        <dbReference type="Proteomes" id="UP000231501"/>
    </source>
</evidence>
<dbReference type="Proteomes" id="UP000231501">
    <property type="component" value="Unassembled WGS sequence"/>
</dbReference>
<proteinExistence type="predicted"/>
<gene>
    <name evidence="1" type="ORF">CS062_06135</name>
</gene>
<dbReference type="EMBL" id="PEOG01000013">
    <property type="protein sequence ID" value="PIM54050.1"/>
    <property type="molecule type" value="Genomic_DNA"/>
</dbReference>